<keyword evidence="3" id="KW-0677">Repeat</keyword>
<feature type="region of interest" description="Disordered" evidence="6">
    <location>
        <begin position="949"/>
        <end position="968"/>
    </location>
</feature>
<feature type="domain" description="C2" evidence="8">
    <location>
        <begin position="197"/>
        <end position="315"/>
    </location>
</feature>
<keyword evidence="2 7" id="KW-0812">Transmembrane</keyword>
<dbReference type="InterPro" id="IPR000008">
    <property type="entry name" value="C2_dom"/>
</dbReference>
<evidence type="ECO:0000256" key="7">
    <source>
        <dbReference type="SAM" id="Phobius"/>
    </source>
</evidence>
<name>G0QYS9_ICHMU</name>
<protein>
    <recommendedName>
        <fullName evidence="8">C2 domain-containing protein</fullName>
    </recommendedName>
</protein>
<evidence type="ECO:0000313" key="10">
    <source>
        <dbReference type="Proteomes" id="UP000008983"/>
    </source>
</evidence>
<dbReference type="GO" id="GO:0007009">
    <property type="term" value="P:plasma membrane organization"/>
    <property type="evidence" value="ECO:0007669"/>
    <property type="project" value="TreeGrafter"/>
</dbReference>
<feature type="domain" description="C2" evidence="8">
    <location>
        <begin position="1383"/>
        <end position="1505"/>
    </location>
</feature>
<dbReference type="InParanoid" id="G0QYS9"/>
<dbReference type="PANTHER" id="PTHR12546:SF33">
    <property type="entry name" value="SPERM VESICLE FUSION PROTEIN FER-1"/>
    <property type="match status" value="1"/>
</dbReference>
<dbReference type="EMBL" id="GL984125">
    <property type="protein sequence ID" value="EGR29640.1"/>
    <property type="molecule type" value="Genomic_DNA"/>
</dbReference>
<dbReference type="RefSeq" id="XP_004030876.1">
    <property type="nucleotide sequence ID" value="XM_004030828.1"/>
</dbReference>
<feature type="region of interest" description="Disordered" evidence="6">
    <location>
        <begin position="1028"/>
        <end position="1048"/>
    </location>
</feature>
<proteinExistence type="predicted"/>
<dbReference type="SUPFAM" id="SSF49562">
    <property type="entry name" value="C2 domain (Calcium/lipid-binding domain, CaLB)"/>
    <property type="match status" value="5"/>
</dbReference>
<organism evidence="9 10">
    <name type="scientific">Ichthyophthirius multifiliis</name>
    <name type="common">White spot disease agent</name>
    <name type="synonym">Ich</name>
    <dbReference type="NCBI Taxonomy" id="5932"/>
    <lineage>
        <taxon>Eukaryota</taxon>
        <taxon>Sar</taxon>
        <taxon>Alveolata</taxon>
        <taxon>Ciliophora</taxon>
        <taxon>Intramacronucleata</taxon>
        <taxon>Oligohymenophorea</taxon>
        <taxon>Hymenostomatida</taxon>
        <taxon>Ophryoglenina</taxon>
        <taxon>Ichthyophthirius</taxon>
    </lineage>
</organism>
<keyword evidence="10" id="KW-1185">Reference proteome</keyword>
<evidence type="ECO:0000256" key="5">
    <source>
        <dbReference type="ARBA" id="ARBA00023136"/>
    </source>
</evidence>
<dbReference type="Pfam" id="PF00168">
    <property type="entry name" value="C2"/>
    <property type="match status" value="5"/>
</dbReference>
<evidence type="ECO:0000259" key="8">
    <source>
        <dbReference type="PROSITE" id="PS50004"/>
    </source>
</evidence>
<sequence>MISKYFFNINKLITKKKKKNYKLKEGDYSINIKVIEATDLIPKQNIQLNKKDSQTQKNRNKGLLGITEAQICSSQVTVEVMDKKKTTKIIKEQSSPVYNQGWTFFFKNLKLEQLQDVSIKFTVFDKSTFSSSIIGSYEVDLTSVYFQPMHEYYHTWLTLTDPTDEVEGPTGYIFVNITVLGPDDSAAVHDISDAKKPTAGKENALVPQKINQQGHEILINIYRAENLPCLDIAQNSIDAYIVAKFGSIIKKTKVVQSRNPEWNQCIQLACMLPCQTKQITISVYDRDIGSEDDLVGQFKIDFNKIQGKKPIPQWQNLYGAPVCASGQHADLMNFYGSTLGSHYRGRLLYSVTSYNKNNPKTILRNLNFSFPDNPIPQTTIRTYILWIDILEGNEIPEKKNNEFFIHVSMGPYMSYSNKSINYQGQVNWNQSLKERKVIFPEDIEQIPDLIFYVADDNSEDSRICYNRLKASKILNTNPDFNPKTDHQTFLLELKEDRSLDLVKDDEFPGFLTVRVSLLKFRPKKGKEREFLQGNSLKMLDSYQLRVQLYNGKELPPADDTGGCDPFVKVKCSGKSGWSKVKQRTLNPGWYQSINIEGVQLPSIQEFMESKMPTKGIFLTLYDSDDNQKENGLEKHFKRAFNQQFQSLQQKFKKFYGKISGKKDDEENDDDNTSLNDKQKKDNKQNNNNSQISNFLVSQKQNDEELDLITENQDQLLLDDSGLQIADINKIDKDLLGRIWIPLEPTHVKFKLIQEQDEPTQYADILYRRPKWYPIKYDATGEYTGQVLLSYAIIPTVYQDRIASKRLFPRSQTQVLTFFIIGVRDIDFEVMGFTPQKLQASFDISGDNQQQIKTDKMKIKDDGANANKAIEMVLQVPNNKSFGPIIDVFLWDGTDGNEEEFLGYSSIKFNDFRSKKSDAGQEKEIDSEDTSIVDVLKQQFELEEKRQKELLNQQQEKEQKKNEKQQKEEYDEEMKAYRKLLFYLLQKHITLGLPQFENEDDENQQLLEGRQELKEEDIQIVNTFNMPSQYEEENKEQQSQKQLVQDKSTMKERRISLLESQEKDLSTFMPRDSLTFSIKSHSKKELTKEQIAQDGKLMLPIIKEDEEQDENKLLQKTARMFNIFKKHKHMIIQEYEDYDTDEDEDLDITPGWQKNREFYPQEFEKYYFPTKKLKCIDIMKGQSRGVKKNIFSFDKPSIPQKLATLKCIFIEKNKQIQTKIENLKQLMKEKKYICRVYITRGKNIGGEGSNLDTYLKLQLGSYKKDLKSNSSNQQILYLFFQKKETTLRPETCNPDYYICEDIECTLPGSAVLKIQVWDDAFGRDQLVGQTQIDMENRIFTAKWVKLDRKPFENRNLYPENETLSIGQLEIWVELIPFRFLKDYLPEKIAPPPKYEMELRVIVWETKDCVFKDEAEQCNDIFVRCFLKNQPAKVQETDVHWRCRANGSFNWRMKFRQTYPLTISDYGGDQLQVQLLDKDLVASNDIIGECAINLNQHKLIDKCVKRQKAVTMQMKELSKTGKIVDKQWYQVYNPLVRDKAKNLIPQGQVCLSIELIPVKAAEEKKNGLGRDAPNNFPPLPEPSGRLKFDIFHPFQFLKDIIGPNLYKKFCGIIIFVLCFGICSIVGWMLISQIIAISIVK</sequence>
<comment type="subcellular location">
    <subcellularLocation>
        <location evidence="1">Membrane</location>
        <topology evidence="1">Single-pass membrane protein</topology>
    </subcellularLocation>
</comment>
<dbReference type="PROSITE" id="PS50004">
    <property type="entry name" value="C2"/>
    <property type="match status" value="5"/>
</dbReference>
<evidence type="ECO:0000256" key="4">
    <source>
        <dbReference type="ARBA" id="ARBA00022989"/>
    </source>
</evidence>
<feature type="domain" description="C2" evidence="8">
    <location>
        <begin position="11"/>
        <end position="157"/>
    </location>
</feature>
<dbReference type="Gene3D" id="2.60.40.150">
    <property type="entry name" value="C2 domain"/>
    <property type="match status" value="5"/>
</dbReference>
<feature type="transmembrane region" description="Helical" evidence="7">
    <location>
        <begin position="1610"/>
        <end position="1637"/>
    </location>
</feature>
<accession>G0QYS9</accession>
<feature type="domain" description="C2" evidence="8">
    <location>
        <begin position="523"/>
        <end position="655"/>
    </location>
</feature>
<gene>
    <name evidence="9" type="ORF">IMG5_151880</name>
</gene>
<dbReference type="GeneID" id="14905747"/>
<keyword evidence="5 7" id="KW-0472">Membrane</keyword>
<dbReference type="InterPro" id="IPR012968">
    <property type="entry name" value="FerIin_dom"/>
</dbReference>
<evidence type="ECO:0000256" key="1">
    <source>
        <dbReference type="ARBA" id="ARBA00004167"/>
    </source>
</evidence>
<dbReference type="PANTHER" id="PTHR12546">
    <property type="entry name" value="FER-1-LIKE"/>
    <property type="match status" value="1"/>
</dbReference>
<keyword evidence="4 7" id="KW-1133">Transmembrane helix</keyword>
<dbReference type="SMART" id="SM01202">
    <property type="entry name" value="FerI"/>
    <property type="match status" value="1"/>
</dbReference>
<feature type="region of interest" description="Disordered" evidence="6">
    <location>
        <begin position="659"/>
        <end position="689"/>
    </location>
</feature>
<reference evidence="9 10" key="1">
    <citation type="submission" date="2011-07" db="EMBL/GenBank/DDBJ databases">
        <authorList>
            <person name="Coyne R."/>
            <person name="Brami D."/>
            <person name="Johnson J."/>
            <person name="Hostetler J."/>
            <person name="Hannick L."/>
            <person name="Clark T."/>
            <person name="Cassidy-Hanley D."/>
            <person name="Inman J."/>
        </authorList>
    </citation>
    <scope>NUCLEOTIDE SEQUENCE [LARGE SCALE GENOMIC DNA]</scope>
    <source>
        <strain evidence="9 10">G5</strain>
    </source>
</reference>
<dbReference type="GO" id="GO:0016020">
    <property type="term" value="C:membrane"/>
    <property type="evidence" value="ECO:0007669"/>
    <property type="project" value="UniProtKB-SubCell"/>
</dbReference>
<dbReference type="SMART" id="SM00239">
    <property type="entry name" value="C2"/>
    <property type="match status" value="5"/>
</dbReference>
<dbReference type="OMA" id="NPYVDYG"/>
<dbReference type="eggNOG" id="KOG1326">
    <property type="taxonomic scope" value="Eukaryota"/>
</dbReference>
<evidence type="ECO:0000256" key="2">
    <source>
        <dbReference type="ARBA" id="ARBA00022692"/>
    </source>
</evidence>
<dbReference type="InterPro" id="IPR037721">
    <property type="entry name" value="Ferlin"/>
</dbReference>
<evidence type="ECO:0000256" key="6">
    <source>
        <dbReference type="SAM" id="MobiDB-lite"/>
    </source>
</evidence>
<dbReference type="OrthoDB" id="270970at2759"/>
<feature type="domain" description="C2" evidence="8">
    <location>
        <begin position="1211"/>
        <end position="1347"/>
    </location>
</feature>
<evidence type="ECO:0000256" key="3">
    <source>
        <dbReference type="ARBA" id="ARBA00022737"/>
    </source>
</evidence>
<evidence type="ECO:0000313" key="9">
    <source>
        <dbReference type="EMBL" id="EGR29640.1"/>
    </source>
</evidence>
<dbReference type="Proteomes" id="UP000008983">
    <property type="component" value="Unassembled WGS sequence"/>
</dbReference>
<dbReference type="InterPro" id="IPR035892">
    <property type="entry name" value="C2_domain_sf"/>
</dbReference>